<evidence type="ECO:0000259" key="10">
    <source>
        <dbReference type="PROSITE" id="PS50253"/>
    </source>
</evidence>
<dbReference type="Gene3D" id="1.10.287.70">
    <property type="match status" value="1"/>
</dbReference>
<organism evidence="11">
    <name type="scientific">hydrothermal vent metagenome</name>
    <dbReference type="NCBI Taxonomy" id="652676"/>
    <lineage>
        <taxon>unclassified sequences</taxon>
        <taxon>metagenomes</taxon>
        <taxon>ecological metagenomes</taxon>
    </lineage>
</organism>
<keyword evidence="4 9" id="KW-0812">Transmembrane</keyword>
<evidence type="ECO:0000256" key="9">
    <source>
        <dbReference type="SAM" id="Phobius"/>
    </source>
</evidence>
<dbReference type="InterPro" id="IPR024791">
    <property type="entry name" value="Cyt_c/ubiquinol_Oxase_su3"/>
</dbReference>
<feature type="domain" description="Heme-copper oxidase subunit III family profile" evidence="10">
    <location>
        <begin position="2"/>
        <end position="297"/>
    </location>
</feature>
<evidence type="ECO:0000256" key="7">
    <source>
        <dbReference type="ARBA" id="ARBA00023136"/>
    </source>
</evidence>
<dbReference type="GO" id="GO:0019646">
    <property type="term" value="P:aerobic electron transport chain"/>
    <property type="evidence" value="ECO:0007669"/>
    <property type="project" value="InterPro"/>
</dbReference>
<feature type="transmembrane region" description="Helical" evidence="9">
    <location>
        <begin position="87"/>
        <end position="107"/>
    </location>
</feature>
<evidence type="ECO:0000256" key="6">
    <source>
        <dbReference type="ARBA" id="ARBA00022989"/>
    </source>
</evidence>
<dbReference type="CDD" id="cd01665">
    <property type="entry name" value="Cyt_c_Oxidase_III"/>
    <property type="match status" value="1"/>
</dbReference>
<proteinExistence type="inferred from homology"/>
<keyword evidence="5" id="KW-1278">Translocase</keyword>
<dbReference type="AlphaFoldDB" id="A0A3B1A6Y0"/>
<dbReference type="Pfam" id="PF00510">
    <property type="entry name" value="COX3"/>
    <property type="match status" value="2"/>
</dbReference>
<evidence type="ECO:0000313" key="11">
    <source>
        <dbReference type="EMBL" id="VAW99821.1"/>
    </source>
</evidence>
<feature type="transmembrane region" description="Helical" evidence="9">
    <location>
        <begin position="193"/>
        <end position="212"/>
    </location>
</feature>
<comment type="subcellular location">
    <subcellularLocation>
        <location evidence="1">Membrane</location>
        <topology evidence="1">Multi-pass membrane protein</topology>
    </subcellularLocation>
</comment>
<dbReference type="InterPro" id="IPR033945">
    <property type="entry name" value="Cyt_c_oxase_su3_dom"/>
</dbReference>
<keyword evidence="6 9" id="KW-1133">Transmembrane helix</keyword>
<dbReference type="InterPro" id="IPR013833">
    <property type="entry name" value="Cyt_c_oxidase_su3_a-hlx"/>
</dbReference>
<keyword evidence="11" id="KW-0560">Oxidoreductase</keyword>
<dbReference type="EMBL" id="UOFR01000070">
    <property type="protein sequence ID" value="VAW99821.1"/>
    <property type="molecule type" value="Genomic_DNA"/>
</dbReference>
<feature type="transmembrane region" description="Helical" evidence="9">
    <location>
        <begin position="45"/>
        <end position="66"/>
    </location>
</feature>
<dbReference type="Gene3D" id="1.20.120.80">
    <property type="entry name" value="Cytochrome c oxidase, subunit III, four-helix bundle"/>
    <property type="match status" value="1"/>
</dbReference>
<protein>
    <recommendedName>
        <fullName evidence="3">cytochrome-c oxidase</fullName>
        <ecNumber evidence="3">7.1.1.9</ecNumber>
    </recommendedName>
    <alternativeName>
        <fullName evidence="8">Cytochrome c oxidase polypeptide III</fullName>
    </alternativeName>
</protein>
<evidence type="ECO:0000256" key="3">
    <source>
        <dbReference type="ARBA" id="ARBA00012949"/>
    </source>
</evidence>
<evidence type="ECO:0000256" key="1">
    <source>
        <dbReference type="ARBA" id="ARBA00004141"/>
    </source>
</evidence>
<dbReference type="SUPFAM" id="SSF81452">
    <property type="entry name" value="Cytochrome c oxidase subunit III-like"/>
    <property type="match status" value="1"/>
</dbReference>
<dbReference type="GO" id="GO:0016491">
    <property type="term" value="F:oxidoreductase activity"/>
    <property type="evidence" value="ECO:0007669"/>
    <property type="project" value="UniProtKB-KW"/>
</dbReference>
<evidence type="ECO:0000256" key="4">
    <source>
        <dbReference type="ARBA" id="ARBA00022692"/>
    </source>
</evidence>
<dbReference type="InterPro" id="IPR035973">
    <property type="entry name" value="Cyt_c_oxidase_su3-like_sf"/>
</dbReference>
<dbReference type="GO" id="GO:0016020">
    <property type="term" value="C:membrane"/>
    <property type="evidence" value="ECO:0007669"/>
    <property type="project" value="UniProtKB-SubCell"/>
</dbReference>
<dbReference type="InterPro" id="IPR000298">
    <property type="entry name" value="Cyt_c_oxidase-like_su3"/>
</dbReference>
<feature type="transmembrane region" description="Helical" evidence="9">
    <location>
        <begin position="278"/>
        <end position="296"/>
    </location>
</feature>
<feature type="transmembrane region" description="Helical" evidence="9">
    <location>
        <begin position="232"/>
        <end position="258"/>
    </location>
</feature>
<dbReference type="EC" id="7.1.1.9" evidence="3"/>
<dbReference type="PANTHER" id="PTHR11403">
    <property type="entry name" value="CYTOCHROME C OXIDASE SUBUNIT III"/>
    <property type="match status" value="1"/>
</dbReference>
<feature type="transmembrane region" description="Helical" evidence="9">
    <location>
        <begin position="157"/>
        <end position="181"/>
    </location>
</feature>
<evidence type="ECO:0000256" key="8">
    <source>
        <dbReference type="ARBA" id="ARBA00031625"/>
    </source>
</evidence>
<evidence type="ECO:0000256" key="5">
    <source>
        <dbReference type="ARBA" id="ARBA00022967"/>
    </source>
</evidence>
<keyword evidence="7 9" id="KW-0472">Membrane</keyword>
<evidence type="ECO:0000256" key="2">
    <source>
        <dbReference type="ARBA" id="ARBA00010581"/>
    </source>
</evidence>
<dbReference type="GO" id="GO:0004129">
    <property type="term" value="F:cytochrome-c oxidase activity"/>
    <property type="evidence" value="ECO:0007669"/>
    <property type="project" value="UniProtKB-EC"/>
</dbReference>
<gene>
    <name evidence="11" type="ORF">MNBD_GAMMA21-2357</name>
</gene>
<dbReference type="PANTHER" id="PTHR11403:SF7">
    <property type="entry name" value="CYTOCHROME C OXIDASE SUBUNIT 3"/>
    <property type="match status" value="1"/>
</dbReference>
<comment type="similarity">
    <text evidence="2">Belongs to the cytochrome c oxidase subunit 3 family.</text>
</comment>
<dbReference type="FunFam" id="1.20.120.80:FF:000003">
    <property type="entry name" value="Cytochrome c oxidase subunit 3"/>
    <property type="match status" value="1"/>
</dbReference>
<reference evidence="11" key="1">
    <citation type="submission" date="2018-06" db="EMBL/GenBank/DDBJ databases">
        <authorList>
            <person name="Zhirakovskaya E."/>
        </authorList>
    </citation>
    <scope>NUCLEOTIDE SEQUENCE</scope>
</reference>
<accession>A0A3B1A6Y0</accession>
<sequence length="297" mass="33195">MSDSKYYLPEPSHWPLVGSVGLFVTMFGFANALPTTTDGAIGSLIPMYIGLFIMAFMMFGWFGTVIRESESGKYNAQVDTSFRMGMMWFIFSEVMFFAAFFGALFYMRQLSIPWLAGEGNNAMTNALLWENFSGGWASFGNPLVNPDPAAYPTPKDIIPATGLPLINTILLLSSSVTVTFAHHALKAGHRAKLNIWLLITVILGFAFIGLQAEEYMHAYNDLGLKLTSGSYGTTFFMLTGFHGLHVTIGAIMLTIMLLRSLKGHFTEKNHFAFEAAAWYWHFVDVVWVGLFIFVYWV</sequence>
<feature type="transmembrane region" description="Helical" evidence="9">
    <location>
        <begin position="12"/>
        <end position="33"/>
    </location>
</feature>
<name>A0A3B1A6Y0_9ZZZZ</name>
<dbReference type="PROSITE" id="PS50253">
    <property type="entry name" value="COX3"/>
    <property type="match status" value="1"/>
</dbReference>